<feature type="compositionally biased region" description="Low complexity" evidence="1">
    <location>
        <begin position="30"/>
        <end position="50"/>
    </location>
</feature>
<name>A0ABQ3GIG8_9MICC</name>
<evidence type="ECO:0000256" key="1">
    <source>
        <dbReference type="SAM" id="MobiDB-lite"/>
    </source>
</evidence>
<gene>
    <name evidence="3" type="ORF">GCM10008096_20990</name>
</gene>
<evidence type="ECO:0000313" key="3">
    <source>
        <dbReference type="EMBL" id="GHD08857.1"/>
    </source>
</evidence>
<organism evidence="3 4">
    <name type="scientific">Zhihengliuella salsuginis</name>
    <dbReference type="NCBI Taxonomy" id="578222"/>
    <lineage>
        <taxon>Bacteria</taxon>
        <taxon>Bacillati</taxon>
        <taxon>Actinomycetota</taxon>
        <taxon>Actinomycetes</taxon>
        <taxon>Micrococcales</taxon>
        <taxon>Micrococcaceae</taxon>
        <taxon>Zhihengliuella</taxon>
    </lineage>
</organism>
<dbReference type="SUPFAM" id="SSF52540">
    <property type="entry name" value="P-loop containing nucleoside triphosphate hydrolases"/>
    <property type="match status" value="1"/>
</dbReference>
<proteinExistence type="predicted"/>
<dbReference type="InterPro" id="IPR050625">
    <property type="entry name" value="ParA/MinD_ATPase"/>
</dbReference>
<feature type="compositionally biased region" description="Basic and acidic residues" evidence="1">
    <location>
        <begin position="9"/>
        <end position="21"/>
    </location>
</feature>
<dbReference type="InterPro" id="IPR002586">
    <property type="entry name" value="CobQ/CobB/MinD/ParA_Nub-bd_dom"/>
</dbReference>
<accession>A0ABQ3GIG8</accession>
<keyword evidence="4" id="KW-1185">Reference proteome</keyword>
<feature type="region of interest" description="Disordered" evidence="1">
    <location>
        <begin position="1"/>
        <end position="145"/>
    </location>
</feature>
<dbReference type="Gene3D" id="3.40.50.300">
    <property type="entry name" value="P-loop containing nucleotide triphosphate hydrolases"/>
    <property type="match status" value="1"/>
</dbReference>
<comment type="caution">
    <text evidence="3">The sequence shown here is derived from an EMBL/GenBank/DDBJ whole genome shotgun (WGS) entry which is preliminary data.</text>
</comment>
<dbReference type="PANTHER" id="PTHR43384">
    <property type="entry name" value="SEPTUM SITE-DETERMINING PROTEIN MIND HOMOLOG, CHLOROPLASTIC-RELATED"/>
    <property type="match status" value="1"/>
</dbReference>
<feature type="compositionally biased region" description="Basic and acidic residues" evidence="1">
    <location>
        <begin position="70"/>
        <end position="99"/>
    </location>
</feature>
<dbReference type="EMBL" id="BMXK01000008">
    <property type="protein sequence ID" value="GHD08857.1"/>
    <property type="molecule type" value="Genomic_DNA"/>
</dbReference>
<protein>
    <recommendedName>
        <fullName evidence="2">CobQ/CobB/MinD/ParA nucleotide binding domain-containing protein</fullName>
    </recommendedName>
</protein>
<sequence length="443" mass="47543">MSQKSQNQRPDEQPEEPKADDVADSSGTRAAEPAPAQDEAADEVAPADAATVPTGTDGPVEGPGTADGAPGDRDPAGRDALDRALTDDMNFRTPDEIRSGDATQYPAHEASAAPEDDRPSAEAPPEPDAARDREPETAASLTADRLLDARDRAPVAGWRRWLYRATLGRVNVGDSDAVRLRRLRENSIKTPLTGGTRYVTVLSRKGGVGKTTATTLLGMALAEVREDRVAALDANPDRGTLSDRSPGQTRYTARQLVQNRYLVDSFAKISQYASRQGSRLHVLASDTDPHVAEAFDDADYRAVTDLMGKFYSIVLTDSGTGMVHSVMQGSLEKSDVVVLVSGASVDEARLASETLSWLEAHGRQDLARNAIVVINQSAGLARGVNVDEIEAHFSSRVDSVVRLPYDAHLAEGSEVSLDRLRPATREAVMELASLVVDELRGTR</sequence>
<feature type="domain" description="CobQ/CobB/MinD/ParA nucleotide binding" evidence="2">
    <location>
        <begin position="199"/>
        <end position="380"/>
    </location>
</feature>
<evidence type="ECO:0000259" key="2">
    <source>
        <dbReference type="Pfam" id="PF01656"/>
    </source>
</evidence>
<reference evidence="4" key="1">
    <citation type="journal article" date="2019" name="Int. J. Syst. Evol. Microbiol.">
        <title>The Global Catalogue of Microorganisms (GCM) 10K type strain sequencing project: providing services to taxonomists for standard genome sequencing and annotation.</title>
        <authorList>
            <consortium name="The Broad Institute Genomics Platform"/>
            <consortium name="The Broad Institute Genome Sequencing Center for Infectious Disease"/>
            <person name="Wu L."/>
            <person name="Ma J."/>
        </authorList>
    </citation>
    <scope>NUCLEOTIDE SEQUENCE [LARGE SCALE GENOMIC DNA]</scope>
    <source>
        <strain evidence="4">KCTC 19466</strain>
    </source>
</reference>
<evidence type="ECO:0000313" key="4">
    <source>
        <dbReference type="Proteomes" id="UP000642819"/>
    </source>
</evidence>
<dbReference type="PANTHER" id="PTHR43384:SF14">
    <property type="entry name" value="ESX-1 SECRETION-ASSOCIATED PROTEIN ESPI"/>
    <property type="match status" value="1"/>
</dbReference>
<dbReference type="RefSeq" id="WP_189350304.1">
    <property type="nucleotide sequence ID" value="NZ_BMXK01000008.1"/>
</dbReference>
<dbReference type="InterPro" id="IPR027417">
    <property type="entry name" value="P-loop_NTPase"/>
</dbReference>
<dbReference type="Pfam" id="PF01656">
    <property type="entry name" value="CbiA"/>
    <property type="match status" value="1"/>
</dbReference>
<dbReference type="Proteomes" id="UP000642819">
    <property type="component" value="Unassembled WGS sequence"/>
</dbReference>